<gene>
    <name evidence="1" type="ORF">LARSCL_LOCUS1641</name>
</gene>
<dbReference type="AlphaFoldDB" id="A0AAV1YZ16"/>
<proteinExistence type="predicted"/>
<dbReference type="Proteomes" id="UP001497382">
    <property type="component" value="Unassembled WGS sequence"/>
</dbReference>
<comment type="caution">
    <text evidence="1">The sequence shown here is derived from an EMBL/GenBank/DDBJ whole genome shotgun (WGS) entry which is preliminary data.</text>
</comment>
<feature type="non-terminal residue" evidence="1">
    <location>
        <position position="70"/>
    </location>
</feature>
<evidence type="ECO:0000313" key="2">
    <source>
        <dbReference type="Proteomes" id="UP001497382"/>
    </source>
</evidence>
<accession>A0AAV1YZ16</accession>
<protein>
    <submittedName>
        <fullName evidence="1">Uncharacterized protein</fullName>
    </submittedName>
</protein>
<reference evidence="1 2" key="1">
    <citation type="submission" date="2024-04" db="EMBL/GenBank/DDBJ databases">
        <authorList>
            <person name="Rising A."/>
            <person name="Reimegard J."/>
            <person name="Sonavane S."/>
            <person name="Akerstrom W."/>
            <person name="Nylinder S."/>
            <person name="Hedman E."/>
            <person name="Kallberg Y."/>
        </authorList>
    </citation>
    <scope>NUCLEOTIDE SEQUENCE [LARGE SCALE GENOMIC DNA]</scope>
</reference>
<name>A0AAV1YZ16_9ARAC</name>
<organism evidence="1 2">
    <name type="scientific">Larinioides sclopetarius</name>
    <dbReference type="NCBI Taxonomy" id="280406"/>
    <lineage>
        <taxon>Eukaryota</taxon>
        <taxon>Metazoa</taxon>
        <taxon>Ecdysozoa</taxon>
        <taxon>Arthropoda</taxon>
        <taxon>Chelicerata</taxon>
        <taxon>Arachnida</taxon>
        <taxon>Araneae</taxon>
        <taxon>Araneomorphae</taxon>
        <taxon>Entelegynae</taxon>
        <taxon>Araneoidea</taxon>
        <taxon>Araneidae</taxon>
        <taxon>Larinioides</taxon>
    </lineage>
</organism>
<sequence length="70" mass="8089">RQTDIIPKLCFSDSGRSKTWRFVKISSSNFLTITILSLYEKVKIKNPPTVKTINLTKILNLLYARNVIFT</sequence>
<dbReference type="EMBL" id="CAXIEN010000010">
    <property type="protein sequence ID" value="CAL1263731.1"/>
    <property type="molecule type" value="Genomic_DNA"/>
</dbReference>
<evidence type="ECO:0000313" key="1">
    <source>
        <dbReference type="EMBL" id="CAL1263731.1"/>
    </source>
</evidence>
<feature type="non-terminal residue" evidence="1">
    <location>
        <position position="1"/>
    </location>
</feature>
<keyword evidence="2" id="KW-1185">Reference proteome</keyword>